<name>A0A250FS90_9FLAO</name>
<dbReference type="AlphaFoldDB" id="A0A250FS90"/>
<dbReference type="KEGG" id="cgh:CGC50_12480"/>
<evidence type="ECO:0000313" key="1">
    <source>
        <dbReference type="EMBL" id="ATA87871.1"/>
    </source>
</evidence>
<dbReference type="GeneID" id="84809352"/>
<accession>A0A250FS90</accession>
<reference evidence="2" key="1">
    <citation type="submission" date="2017-06" db="EMBL/GenBank/DDBJ databases">
        <title>Capnocytophaga spp. assemblies.</title>
        <authorList>
            <person name="Gulvik C.A."/>
        </authorList>
    </citation>
    <scope>NUCLEOTIDE SEQUENCE [LARGE SCALE GENOMIC DNA]</scope>
    <source>
        <strain evidence="2">H1496</strain>
    </source>
</reference>
<evidence type="ECO:0000313" key="2">
    <source>
        <dbReference type="Proteomes" id="UP000217250"/>
    </source>
</evidence>
<sequence length="85" mass="9932">MKAYTIIKQEIEALFGVQGVILRIYEGEVQYIVAFADFKKIGQLREIIPVADWRMDFLGKQGVICISYPADMELIRKEMEERMFP</sequence>
<dbReference type="RefSeq" id="WP_095911067.1">
    <property type="nucleotide sequence ID" value="NZ_CP022386.1"/>
</dbReference>
<dbReference type="EMBL" id="CP022386">
    <property type="protein sequence ID" value="ATA87871.1"/>
    <property type="molecule type" value="Genomic_DNA"/>
</dbReference>
<proteinExistence type="predicted"/>
<organism evidence="1 2">
    <name type="scientific">Capnocytophaga gingivalis</name>
    <dbReference type="NCBI Taxonomy" id="1017"/>
    <lineage>
        <taxon>Bacteria</taxon>
        <taxon>Pseudomonadati</taxon>
        <taxon>Bacteroidota</taxon>
        <taxon>Flavobacteriia</taxon>
        <taxon>Flavobacteriales</taxon>
        <taxon>Flavobacteriaceae</taxon>
        <taxon>Capnocytophaga</taxon>
    </lineage>
</organism>
<gene>
    <name evidence="1" type="ORF">CGC50_12480</name>
</gene>
<protein>
    <submittedName>
        <fullName evidence="1">Uncharacterized protein</fullName>
    </submittedName>
</protein>
<dbReference type="Proteomes" id="UP000217250">
    <property type="component" value="Chromosome"/>
</dbReference>